<dbReference type="OrthoDB" id="9800966at2"/>
<proteinExistence type="predicted"/>
<dbReference type="PANTHER" id="PTHR33204">
    <property type="entry name" value="TRANSCRIPTIONAL REGULATOR, MARR FAMILY"/>
    <property type="match status" value="1"/>
</dbReference>
<dbReference type="PROSITE" id="PS51118">
    <property type="entry name" value="HTH_HXLR"/>
    <property type="match status" value="1"/>
</dbReference>
<dbReference type="Gene3D" id="1.10.10.10">
    <property type="entry name" value="Winged helix-like DNA-binding domain superfamily/Winged helix DNA-binding domain"/>
    <property type="match status" value="1"/>
</dbReference>
<dbReference type="SUPFAM" id="SSF46785">
    <property type="entry name" value="Winged helix' DNA-binding domain"/>
    <property type="match status" value="1"/>
</dbReference>
<dbReference type="EMBL" id="CP014806">
    <property type="protein sequence ID" value="AMW99141.1"/>
    <property type="molecule type" value="Genomic_DNA"/>
</dbReference>
<dbReference type="PANTHER" id="PTHR33204:SF18">
    <property type="entry name" value="TRANSCRIPTIONAL REGULATORY PROTEIN"/>
    <property type="match status" value="1"/>
</dbReference>
<dbReference type="KEGG" id="rst:ATY39_06510"/>
<dbReference type="Proteomes" id="UP000076021">
    <property type="component" value="Chromosome"/>
</dbReference>
<dbReference type="STRING" id="241244.ATY39_06510"/>
<reference evidence="2" key="2">
    <citation type="submission" date="2016-03" db="EMBL/GenBank/DDBJ databases">
        <authorList>
            <person name="Ploux O."/>
        </authorList>
    </citation>
    <scope>NUCLEOTIDE SEQUENCE [LARGE SCALE GENOMIC DNA]</scope>
    <source>
        <strain evidence="2">PP9</strain>
    </source>
</reference>
<dbReference type="InterPro" id="IPR036388">
    <property type="entry name" value="WH-like_DNA-bd_sf"/>
</dbReference>
<keyword evidence="2" id="KW-1185">Reference proteome</keyword>
<name>A0A143HD13_9BACL</name>
<dbReference type="RefSeq" id="WP_066787509.1">
    <property type="nucleotide sequence ID" value="NZ_BJVD01000001.1"/>
</dbReference>
<dbReference type="Pfam" id="PF01638">
    <property type="entry name" value="HxlR"/>
    <property type="match status" value="1"/>
</dbReference>
<gene>
    <name evidence="1" type="ORF">ATY39_06510</name>
</gene>
<dbReference type="InterPro" id="IPR011991">
    <property type="entry name" value="ArsR-like_HTH"/>
</dbReference>
<protein>
    <submittedName>
        <fullName evidence="1">Uncharacterized protein</fullName>
    </submittedName>
</protein>
<reference evidence="1 2" key="1">
    <citation type="journal article" date="2016" name="Genome Announc.">
        <title>Whole-Genome Sequence of Rummeliibacillus stabekisii Strain PP9 Isolated from Antarctic Soil.</title>
        <authorList>
            <person name="da Mota F.F."/>
            <person name="Vollu R.E."/>
            <person name="Jurelevicius D."/>
            <person name="Seldin L."/>
        </authorList>
    </citation>
    <scope>NUCLEOTIDE SEQUENCE [LARGE SCALE GENOMIC DNA]</scope>
    <source>
        <strain evidence="1 2">PP9</strain>
    </source>
</reference>
<dbReference type="InterPro" id="IPR036390">
    <property type="entry name" value="WH_DNA-bd_sf"/>
</dbReference>
<dbReference type="AlphaFoldDB" id="A0A143HD13"/>
<dbReference type="CDD" id="cd00090">
    <property type="entry name" value="HTH_ARSR"/>
    <property type="match status" value="1"/>
</dbReference>
<evidence type="ECO:0000313" key="2">
    <source>
        <dbReference type="Proteomes" id="UP000076021"/>
    </source>
</evidence>
<dbReference type="InterPro" id="IPR002577">
    <property type="entry name" value="HTH_HxlR"/>
</dbReference>
<organism evidence="1 2">
    <name type="scientific">Rummeliibacillus stabekisii</name>
    <dbReference type="NCBI Taxonomy" id="241244"/>
    <lineage>
        <taxon>Bacteria</taxon>
        <taxon>Bacillati</taxon>
        <taxon>Bacillota</taxon>
        <taxon>Bacilli</taxon>
        <taxon>Bacillales</taxon>
        <taxon>Caryophanaceae</taxon>
        <taxon>Rummeliibacillus</taxon>
    </lineage>
</organism>
<accession>A0A143HD13</accession>
<sequence>MDCCHETIEFLGKRWMVRIIHVLLDGPKRYHEIYSAIPGISDKLLSQRLQELIDAHLVEKDYIEASLKKVSYSLTNKGYAFQKVICAFNDWQKL</sequence>
<evidence type="ECO:0000313" key="1">
    <source>
        <dbReference type="EMBL" id="AMW99141.1"/>
    </source>
</evidence>